<sequence length="168" mass="19049">LLPKEVEEDDDCTKLTLSGLLNFIDGLWSACGGERIIIFTTNKKDQLDPALIRRGRMDKHIEMSYCRYEAFKVLASNYLDITDHQLFELFGEIEKLLEDVDMSPADVAEHLMVTEKRDADACLKGLVVALKKAKEQVVIIMEKPEQSKLNKGIGEGWKDDKANKDETC</sequence>
<dbReference type="PANTHER" id="PTHR23070">
    <property type="entry name" value="BCS1 AAA-TYPE ATPASE"/>
    <property type="match status" value="1"/>
</dbReference>
<dbReference type="InterPro" id="IPR003960">
    <property type="entry name" value="ATPase_AAA_CS"/>
</dbReference>
<dbReference type="InterPro" id="IPR050747">
    <property type="entry name" value="Mitochondrial_chaperone_BCS1"/>
</dbReference>
<dbReference type="GO" id="GO:0005524">
    <property type="term" value="F:ATP binding"/>
    <property type="evidence" value="ECO:0007669"/>
    <property type="project" value="UniProtKB-KW"/>
</dbReference>
<dbReference type="SUPFAM" id="SSF52540">
    <property type="entry name" value="P-loop containing nucleoside triphosphate hydrolases"/>
    <property type="match status" value="1"/>
</dbReference>
<proteinExistence type="inferred from homology"/>
<dbReference type="InterPro" id="IPR058017">
    <property type="entry name" value="At3g28540-like_C"/>
</dbReference>
<evidence type="ECO:0000259" key="2">
    <source>
        <dbReference type="Pfam" id="PF00004"/>
    </source>
</evidence>
<evidence type="ECO:0000259" key="3">
    <source>
        <dbReference type="Pfam" id="PF25568"/>
    </source>
</evidence>
<evidence type="ECO:0000313" key="5">
    <source>
        <dbReference type="Proteomes" id="UP000095767"/>
    </source>
</evidence>
<name>A0A1E5WKP7_9POAL</name>
<feature type="domain" description="AAA+ ATPase At3g28540-like C-terminal" evidence="3">
    <location>
        <begin position="66"/>
        <end position="136"/>
    </location>
</feature>
<keyword evidence="5" id="KW-1185">Reference proteome</keyword>
<dbReference type="OrthoDB" id="676321at2759"/>
<dbReference type="PROSITE" id="PS00674">
    <property type="entry name" value="AAA"/>
    <property type="match status" value="1"/>
</dbReference>
<dbReference type="Gene3D" id="6.10.280.40">
    <property type="match status" value="1"/>
</dbReference>
<feature type="domain" description="ATPase AAA-type core" evidence="2">
    <location>
        <begin position="7"/>
        <end position="64"/>
    </location>
</feature>
<comment type="caution">
    <text evidence="4">The sequence shown here is derived from an EMBL/GenBank/DDBJ whole genome shotgun (WGS) entry which is preliminary data.</text>
</comment>
<organism evidence="4 5">
    <name type="scientific">Dichanthelium oligosanthes</name>
    <dbReference type="NCBI Taxonomy" id="888268"/>
    <lineage>
        <taxon>Eukaryota</taxon>
        <taxon>Viridiplantae</taxon>
        <taxon>Streptophyta</taxon>
        <taxon>Embryophyta</taxon>
        <taxon>Tracheophyta</taxon>
        <taxon>Spermatophyta</taxon>
        <taxon>Magnoliopsida</taxon>
        <taxon>Liliopsida</taxon>
        <taxon>Poales</taxon>
        <taxon>Poaceae</taxon>
        <taxon>PACMAD clade</taxon>
        <taxon>Panicoideae</taxon>
        <taxon>Panicodae</taxon>
        <taxon>Paniceae</taxon>
        <taxon>Dichantheliinae</taxon>
        <taxon>Dichanthelium</taxon>
    </lineage>
</organism>
<dbReference type="EMBL" id="LWDX02003653">
    <property type="protein sequence ID" value="OEL37928.1"/>
    <property type="molecule type" value="Genomic_DNA"/>
</dbReference>
<dbReference type="GO" id="GO:0016887">
    <property type="term" value="F:ATP hydrolysis activity"/>
    <property type="evidence" value="ECO:0007669"/>
    <property type="project" value="InterPro"/>
</dbReference>
<dbReference type="Gene3D" id="3.40.50.300">
    <property type="entry name" value="P-loop containing nucleotide triphosphate hydrolases"/>
    <property type="match status" value="1"/>
</dbReference>
<keyword evidence="1" id="KW-0067">ATP-binding</keyword>
<protein>
    <submittedName>
        <fullName evidence="4">AAA-ATPase</fullName>
    </submittedName>
</protein>
<dbReference type="InterPro" id="IPR003959">
    <property type="entry name" value="ATPase_AAA_core"/>
</dbReference>
<accession>A0A1E5WKP7</accession>
<reference evidence="4 5" key="1">
    <citation type="submission" date="2016-09" db="EMBL/GenBank/DDBJ databases">
        <title>The draft genome of Dichanthelium oligosanthes: A C3 panicoid grass species.</title>
        <authorList>
            <person name="Studer A.J."/>
            <person name="Schnable J.C."/>
            <person name="Brutnell T.P."/>
        </authorList>
    </citation>
    <scope>NUCLEOTIDE SEQUENCE [LARGE SCALE GENOMIC DNA]</scope>
    <source>
        <strain evidence="5">cv. Kellogg 1175</strain>
        <tissue evidence="4">Leaf</tissue>
    </source>
</reference>
<comment type="similarity">
    <text evidence="1">Belongs to the AAA ATPase family.</text>
</comment>
<gene>
    <name evidence="4" type="ORF">BAE44_0001053</name>
</gene>
<evidence type="ECO:0000313" key="4">
    <source>
        <dbReference type="EMBL" id="OEL37928.1"/>
    </source>
</evidence>
<dbReference type="InterPro" id="IPR027417">
    <property type="entry name" value="P-loop_NTPase"/>
</dbReference>
<evidence type="ECO:0000256" key="1">
    <source>
        <dbReference type="RuleBase" id="RU003651"/>
    </source>
</evidence>
<feature type="non-terminal residue" evidence="4">
    <location>
        <position position="1"/>
    </location>
</feature>
<keyword evidence="1" id="KW-0547">Nucleotide-binding</keyword>
<dbReference type="Pfam" id="PF25568">
    <property type="entry name" value="AAA_lid_At3g28540"/>
    <property type="match status" value="1"/>
</dbReference>
<dbReference type="Pfam" id="PF00004">
    <property type="entry name" value="AAA"/>
    <property type="match status" value="1"/>
</dbReference>
<dbReference type="AlphaFoldDB" id="A0A1E5WKP7"/>
<dbReference type="Proteomes" id="UP000095767">
    <property type="component" value="Unassembled WGS sequence"/>
</dbReference>
<dbReference type="STRING" id="888268.A0A1E5WKP7"/>